<dbReference type="InterPro" id="IPR035940">
    <property type="entry name" value="CAP_sf"/>
</dbReference>
<evidence type="ECO:0000259" key="2">
    <source>
        <dbReference type="Pfam" id="PF00188"/>
    </source>
</evidence>
<dbReference type="HOGENOM" id="CLU_744806_0_0_1"/>
<dbReference type="RefSeq" id="XP_642714.1">
    <property type="nucleotide sequence ID" value="XM_637622.1"/>
</dbReference>
<reference evidence="3 4" key="1">
    <citation type="journal article" date="2005" name="Nature">
        <title>The genome of the social amoeba Dictyostelium discoideum.</title>
        <authorList>
            <consortium name="The Dictyostelium discoideum Sequencing Consortium"/>
            <person name="Eichinger L."/>
            <person name="Pachebat J.A."/>
            <person name="Glockner G."/>
            <person name="Rajandream M.A."/>
            <person name="Sucgang R."/>
            <person name="Berriman M."/>
            <person name="Song J."/>
            <person name="Olsen R."/>
            <person name="Szafranski K."/>
            <person name="Xu Q."/>
            <person name="Tunggal B."/>
            <person name="Kummerfeld S."/>
            <person name="Madera M."/>
            <person name="Konfortov B.A."/>
            <person name="Rivero F."/>
            <person name="Bankier A.T."/>
            <person name="Lehmann R."/>
            <person name="Hamlin N."/>
            <person name="Davies R."/>
            <person name="Gaudet P."/>
            <person name="Fey P."/>
            <person name="Pilcher K."/>
            <person name="Chen G."/>
            <person name="Saunders D."/>
            <person name="Sodergren E."/>
            <person name="Davis P."/>
            <person name="Kerhornou A."/>
            <person name="Nie X."/>
            <person name="Hall N."/>
            <person name="Anjard C."/>
            <person name="Hemphill L."/>
            <person name="Bason N."/>
            <person name="Farbrother P."/>
            <person name="Desany B."/>
            <person name="Just E."/>
            <person name="Morio T."/>
            <person name="Rost R."/>
            <person name="Churcher C."/>
            <person name="Cooper J."/>
            <person name="Haydock S."/>
            <person name="van Driessche N."/>
            <person name="Cronin A."/>
            <person name="Goodhead I."/>
            <person name="Muzny D."/>
            <person name="Mourier T."/>
            <person name="Pain A."/>
            <person name="Lu M."/>
            <person name="Harper D."/>
            <person name="Lindsay R."/>
            <person name="Hauser H."/>
            <person name="James K."/>
            <person name="Quiles M."/>
            <person name="Madan Babu M."/>
            <person name="Saito T."/>
            <person name="Buchrieser C."/>
            <person name="Wardroper A."/>
            <person name="Felder M."/>
            <person name="Thangavelu M."/>
            <person name="Johnson D."/>
            <person name="Knights A."/>
            <person name="Loulseged H."/>
            <person name="Mungall K."/>
            <person name="Oliver K."/>
            <person name="Price C."/>
            <person name="Quail M.A."/>
            <person name="Urushihara H."/>
            <person name="Hernandez J."/>
            <person name="Rabbinowitsch E."/>
            <person name="Steffen D."/>
            <person name="Sanders M."/>
            <person name="Ma J."/>
            <person name="Kohara Y."/>
            <person name="Sharp S."/>
            <person name="Simmonds M."/>
            <person name="Spiegler S."/>
            <person name="Tivey A."/>
            <person name="Sugano S."/>
            <person name="White B."/>
            <person name="Walker D."/>
            <person name="Woodward J."/>
            <person name="Winckler T."/>
            <person name="Tanaka Y."/>
            <person name="Shaulsky G."/>
            <person name="Schleicher M."/>
            <person name="Weinstock G."/>
            <person name="Rosenthal A."/>
            <person name="Cox E.C."/>
            <person name="Chisholm R.L."/>
            <person name="Gibbs R."/>
            <person name="Loomis W.F."/>
            <person name="Platzer M."/>
            <person name="Kay R.R."/>
            <person name="Williams J."/>
            <person name="Dear P.H."/>
            <person name="Noegel A.A."/>
            <person name="Barrell B."/>
            <person name="Kuspa A."/>
        </authorList>
    </citation>
    <scope>NUCLEOTIDE SEQUENCE [LARGE SCALE GENOMIC DNA]</scope>
    <source>
        <strain evidence="3 4">AX4</strain>
    </source>
</reference>
<dbReference type="PANTHER" id="PTHR31157">
    <property type="entry name" value="SCP DOMAIN-CONTAINING PROTEIN"/>
    <property type="match status" value="1"/>
</dbReference>
<dbReference type="OMA" id="DFRDRIM"/>
<keyword evidence="1" id="KW-1133">Transmembrane helix</keyword>
<keyword evidence="4" id="KW-1185">Reference proteome</keyword>
<dbReference type="PhylomeDB" id="Q86K73"/>
<evidence type="ECO:0000313" key="3">
    <source>
        <dbReference type="EMBL" id="EAL68779.1"/>
    </source>
</evidence>
<keyword evidence="1" id="KW-0472">Membrane</keyword>
<dbReference type="FunCoup" id="Q86K73">
    <property type="interactions" value="2"/>
</dbReference>
<comment type="caution">
    <text evidence="3">The sequence shown here is derived from an EMBL/GenBank/DDBJ whole genome shotgun (WGS) entry which is preliminary data.</text>
</comment>
<dbReference type="AlphaFoldDB" id="Q86K73"/>
<dbReference type="KEGG" id="ddi:DDB_G0277187"/>
<dbReference type="InParanoid" id="Q86K73"/>
<feature type="domain" description="SCP" evidence="2">
    <location>
        <begin position="31"/>
        <end position="151"/>
    </location>
</feature>
<dbReference type="dictyBase" id="DDB_G0277187"/>
<dbReference type="EMBL" id="AAFI02000019">
    <property type="protein sequence ID" value="EAL68779.1"/>
    <property type="molecule type" value="Genomic_DNA"/>
</dbReference>
<dbReference type="Gene3D" id="3.40.33.10">
    <property type="entry name" value="CAP"/>
    <property type="match status" value="1"/>
</dbReference>
<dbReference type="eggNOG" id="ENOG502RC8J">
    <property type="taxonomic scope" value="Eukaryota"/>
</dbReference>
<dbReference type="PaxDb" id="44689-DDB0169097"/>
<evidence type="ECO:0000313" key="4">
    <source>
        <dbReference type="Proteomes" id="UP000002195"/>
    </source>
</evidence>
<dbReference type="Proteomes" id="UP000002195">
    <property type="component" value="Unassembled WGS sequence"/>
</dbReference>
<gene>
    <name evidence="3" type="ORF">DDB_G0277187</name>
</gene>
<sequence>MNPSQYKENFMKPYGFTNLENVITSKYYEPVTPLQFNERLYDMAQSHSIDMSASDDCFTFENCNGTSFYDRIDDWKCDENTQEHIYKTSTSNNGLKAINRLVCRSSSKCLNDDAPDVGDFRDRIMGKDINYSGTGIVYNQTLSTWFYTMDFTLTSCTPQNDLASGDKSIISASHTFKYGDLNSTSSSSSPFYQQPQQQQLPITFIANYFNSSNSLDGLYLYVISKNSNLKVMLNKLYSSDNGKSSNGVYSITLNENSYRSCDYYYFQAITISGKIQRYPTKGFLKIVDYKQSCDGAWSETSTTFSPSLPSLPQSHFYNFFPNFINNLESNKEVEINNDKSINHNYYITSNTTFLNISTFLIIILISFILLLI</sequence>
<dbReference type="CDD" id="cd05379">
    <property type="entry name" value="CAP_bacterial"/>
    <property type="match status" value="1"/>
</dbReference>
<accession>Q86K73</accession>
<proteinExistence type="predicted"/>
<dbReference type="PANTHER" id="PTHR31157:SF5">
    <property type="entry name" value="SCP DOMAIN-CONTAINING PROTEIN"/>
    <property type="match status" value="1"/>
</dbReference>
<name>Q86K73_DICDI</name>
<organism evidence="3 4">
    <name type="scientific">Dictyostelium discoideum</name>
    <name type="common">Social amoeba</name>
    <dbReference type="NCBI Taxonomy" id="44689"/>
    <lineage>
        <taxon>Eukaryota</taxon>
        <taxon>Amoebozoa</taxon>
        <taxon>Evosea</taxon>
        <taxon>Eumycetozoa</taxon>
        <taxon>Dictyostelia</taxon>
        <taxon>Dictyosteliales</taxon>
        <taxon>Dictyosteliaceae</taxon>
        <taxon>Dictyostelium</taxon>
    </lineage>
</organism>
<dbReference type="GeneID" id="8620906"/>
<keyword evidence="1" id="KW-0812">Transmembrane</keyword>
<feature type="transmembrane region" description="Helical" evidence="1">
    <location>
        <begin position="352"/>
        <end position="371"/>
    </location>
</feature>
<dbReference type="VEuPathDB" id="AmoebaDB:DDB_G0277187"/>
<protein>
    <recommendedName>
        <fullName evidence="2">SCP domain-containing protein</fullName>
    </recommendedName>
</protein>
<dbReference type="InterPro" id="IPR014044">
    <property type="entry name" value="CAP_dom"/>
</dbReference>
<evidence type="ECO:0000256" key="1">
    <source>
        <dbReference type="SAM" id="Phobius"/>
    </source>
</evidence>
<dbReference type="Pfam" id="PF00188">
    <property type="entry name" value="CAP"/>
    <property type="match status" value="1"/>
</dbReference>
<accession>Q550A2</accession>